<dbReference type="AlphaFoldDB" id="A0A4Y2FN21"/>
<dbReference type="InterPro" id="IPR012132">
    <property type="entry name" value="GMC_OxRdtase"/>
</dbReference>
<protein>
    <recommendedName>
        <fullName evidence="1">Glucose-methanol-choline oxidoreductase C-terminal domain-containing protein</fullName>
    </recommendedName>
</protein>
<dbReference type="Pfam" id="PF05199">
    <property type="entry name" value="GMC_oxred_C"/>
    <property type="match status" value="1"/>
</dbReference>
<evidence type="ECO:0000313" key="2">
    <source>
        <dbReference type="EMBL" id="GBM41034.1"/>
    </source>
</evidence>
<dbReference type="PANTHER" id="PTHR11552:SF147">
    <property type="entry name" value="CHOLINE DEHYDROGENASE, MITOCHONDRIAL"/>
    <property type="match status" value="1"/>
</dbReference>
<dbReference type="GO" id="GO:0050660">
    <property type="term" value="F:flavin adenine dinucleotide binding"/>
    <property type="evidence" value="ECO:0007669"/>
    <property type="project" value="InterPro"/>
</dbReference>
<comment type="caution">
    <text evidence="2">The sequence shown here is derived from an EMBL/GenBank/DDBJ whole genome shotgun (WGS) entry which is preliminary data.</text>
</comment>
<reference evidence="2 3" key="1">
    <citation type="journal article" date="2019" name="Sci. Rep.">
        <title>Orb-weaving spider Araneus ventricosus genome elucidates the spidroin gene catalogue.</title>
        <authorList>
            <person name="Kono N."/>
            <person name="Nakamura H."/>
            <person name="Ohtoshi R."/>
            <person name="Moran D.A.P."/>
            <person name="Shinohara A."/>
            <person name="Yoshida Y."/>
            <person name="Fujiwara M."/>
            <person name="Mori M."/>
            <person name="Tomita M."/>
            <person name="Arakawa K."/>
        </authorList>
    </citation>
    <scope>NUCLEOTIDE SEQUENCE [LARGE SCALE GENOMIC DNA]</scope>
</reference>
<dbReference type="PANTHER" id="PTHR11552">
    <property type="entry name" value="GLUCOSE-METHANOL-CHOLINE GMC OXIDOREDUCTASE"/>
    <property type="match status" value="1"/>
</dbReference>
<proteinExistence type="predicted"/>
<dbReference type="EMBL" id="BGPR01000950">
    <property type="protein sequence ID" value="GBM41034.1"/>
    <property type="molecule type" value="Genomic_DNA"/>
</dbReference>
<keyword evidence="3" id="KW-1185">Reference proteome</keyword>
<dbReference type="InterPro" id="IPR007867">
    <property type="entry name" value="GMC_OxRtase_C"/>
</dbReference>
<gene>
    <name evidence="2" type="ORF">AVEN_180941_1</name>
</gene>
<dbReference type="OrthoDB" id="269227at2759"/>
<organism evidence="2 3">
    <name type="scientific">Araneus ventricosus</name>
    <name type="common">Orbweaver spider</name>
    <name type="synonym">Epeira ventricosa</name>
    <dbReference type="NCBI Taxonomy" id="182803"/>
    <lineage>
        <taxon>Eukaryota</taxon>
        <taxon>Metazoa</taxon>
        <taxon>Ecdysozoa</taxon>
        <taxon>Arthropoda</taxon>
        <taxon>Chelicerata</taxon>
        <taxon>Arachnida</taxon>
        <taxon>Araneae</taxon>
        <taxon>Araneomorphae</taxon>
        <taxon>Entelegynae</taxon>
        <taxon>Araneoidea</taxon>
        <taxon>Araneidae</taxon>
        <taxon>Araneus</taxon>
    </lineage>
</organism>
<evidence type="ECO:0000259" key="1">
    <source>
        <dbReference type="Pfam" id="PF05199"/>
    </source>
</evidence>
<dbReference type="Gene3D" id="3.30.560.10">
    <property type="entry name" value="Glucose Oxidase, domain 3"/>
    <property type="match status" value="1"/>
</dbReference>
<feature type="domain" description="Glucose-methanol-choline oxidoreductase C-terminal" evidence="1">
    <location>
        <begin position="136"/>
        <end position="172"/>
    </location>
</feature>
<sequence>MTFRGEIEVIADLRVGDNLQDHVGNVVLSFEAKHAEPIFWKEVTSPSNLISYGLHATGQYTSLCGVEGLAFLNTEYNDAKLDWPDAEIHLISVSQASDYSQTFRKRVGLPEEVYDKVYKPYLGKNSFTFFPVLLRPKSRGTVRLKSDDPYEHPLIDFNLFQYEEDIDKVVDGKLV</sequence>
<evidence type="ECO:0000313" key="3">
    <source>
        <dbReference type="Proteomes" id="UP000499080"/>
    </source>
</evidence>
<dbReference type="Proteomes" id="UP000499080">
    <property type="component" value="Unassembled WGS sequence"/>
</dbReference>
<dbReference type="GO" id="GO:0016614">
    <property type="term" value="F:oxidoreductase activity, acting on CH-OH group of donors"/>
    <property type="evidence" value="ECO:0007669"/>
    <property type="project" value="InterPro"/>
</dbReference>
<dbReference type="SUPFAM" id="SSF54373">
    <property type="entry name" value="FAD-linked reductases, C-terminal domain"/>
    <property type="match status" value="1"/>
</dbReference>
<name>A0A4Y2FN21_ARAVE</name>
<accession>A0A4Y2FN21</accession>